<dbReference type="KEGG" id="oni:Osc7112_2442"/>
<sequence>MSNEKADLYNCKPDGCNRLSRWVEADLLAQLKLSLSLSDWNFNPELRSLPHL</sequence>
<dbReference type="HOGENOM" id="CLU_3082576_0_0_3"/>
<gene>
    <name evidence="1" type="ORF">Osc7112_2442</name>
</gene>
<evidence type="ECO:0000313" key="2">
    <source>
        <dbReference type="Proteomes" id="UP000010478"/>
    </source>
</evidence>
<name>K9VI11_9CYAN</name>
<dbReference type="Proteomes" id="UP000010478">
    <property type="component" value="Chromosome"/>
</dbReference>
<accession>K9VI11</accession>
<organism evidence="1 2">
    <name type="scientific">Phormidium nigroviride PCC 7112</name>
    <dbReference type="NCBI Taxonomy" id="179408"/>
    <lineage>
        <taxon>Bacteria</taxon>
        <taxon>Bacillati</taxon>
        <taxon>Cyanobacteriota</taxon>
        <taxon>Cyanophyceae</taxon>
        <taxon>Oscillatoriophycideae</taxon>
        <taxon>Oscillatoriales</taxon>
        <taxon>Oscillatoriaceae</taxon>
        <taxon>Phormidium</taxon>
    </lineage>
</organism>
<reference evidence="1 2" key="1">
    <citation type="submission" date="2012-05" db="EMBL/GenBank/DDBJ databases">
        <title>Finished chromosome of genome of Oscillatoria sp. PCC 7112.</title>
        <authorList>
            <consortium name="US DOE Joint Genome Institute"/>
            <person name="Gugger M."/>
            <person name="Coursin T."/>
            <person name="Rippka R."/>
            <person name="Tandeau De Marsac N."/>
            <person name="Huntemann M."/>
            <person name="Wei C.-L."/>
            <person name="Han J."/>
            <person name="Detter J.C."/>
            <person name="Han C."/>
            <person name="Tapia R."/>
            <person name="Davenport K."/>
            <person name="Daligault H."/>
            <person name="Erkkila T."/>
            <person name="Gu W."/>
            <person name="Munk A.C.C."/>
            <person name="Teshima H."/>
            <person name="Xu Y."/>
            <person name="Chain P."/>
            <person name="Chen A."/>
            <person name="Krypides N."/>
            <person name="Mavromatis K."/>
            <person name="Markowitz V."/>
            <person name="Szeto E."/>
            <person name="Ivanova N."/>
            <person name="Mikhailova N."/>
            <person name="Ovchinnikova G."/>
            <person name="Pagani I."/>
            <person name="Pati A."/>
            <person name="Goodwin L."/>
            <person name="Peters L."/>
            <person name="Pitluck S."/>
            <person name="Woyke T."/>
            <person name="Kerfeld C."/>
        </authorList>
    </citation>
    <scope>NUCLEOTIDE SEQUENCE [LARGE SCALE GENOMIC DNA]</scope>
    <source>
        <strain evidence="1 2">PCC 7112</strain>
    </source>
</reference>
<proteinExistence type="predicted"/>
<keyword evidence="2" id="KW-1185">Reference proteome</keyword>
<dbReference type="AlphaFoldDB" id="K9VI11"/>
<protein>
    <submittedName>
        <fullName evidence="1">Uncharacterized protein</fullName>
    </submittedName>
</protein>
<dbReference type="EMBL" id="CP003614">
    <property type="protein sequence ID" value="AFZ06880.1"/>
    <property type="molecule type" value="Genomic_DNA"/>
</dbReference>
<evidence type="ECO:0000313" key="1">
    <source>
        <dbReference type="EMBL" id="AFZ06880.1"/>
    </source>
</evidence>